<dbReference type="STRING" id="1220926.S2ITM4"/>
<keyword evidence="2" id="KW-0472">Membrane</keyword>
<feature type="non-terminal residue" evidence="3">
    <location>
        <position position="156"/>
    </location>
</feature>
<organism evidence="3 4">
    <name type="scientific">Mucor circinelloides f. circinelloides (strain 1006PhL)</name>
    <name type="common">Mucormycosis agent</name>
    <name type="synonym">Calyptromyces circinelloides</name>
    <dbReference type="NCBI Taxonomy" id="1220926"/>
    <lineage>
        <taxon>Eukaryota</taxon>
        <taxon>Fungi</taxon>
        <taxon>Fungi incertae sedis</taxon>
        <taxon>Mucoromycota</taxon>
        <taxon>Mucoromycotina</taxon>
        <taxon>Mucoromycetes</taxon>
        <taxon>Mucorales</taxon>
        <taxon>Mucorineae</taxon>
        <taxon>Mucoraceae</taxon>
        <taxon>Mucor</taxon>
    </lineage>
</organism>
<feature type="compositionally biased region" description="Acidic residues" evidence="1">
    <location>
        <begin position="1"/>
        <end position="14"/>
    </location>
</feature>
<evidence type="ECO:0000256" key="2">
    <source>
        <dbReference type="SAM" id="Phobius"/>
    </source>
</evidence>
<evidence type="ECO:0000313" key="4">
    <source>
        <dbReference type="Proteomes" id="UP000014254"/>
    </source>
</evidence>
<dbReference type="AlphaFoldDB" id="S2ITM4"/>
<gene>
    <name evidence="3" type="ORF">HMPREF1544_12347</name>
</gene>
<feature type="compositionally biased region" description="Polar residues" evidence="1">
    <location>
        <begin position="20"/>
        <end position="30"/>
    </location>
</feature>
<keyword evidence="4" id="KW-1185">Reference proteome</keyword>
<name>S2ITM4_MUCC1</name>
<proteinExistence type="predicted"/>
<dbReference type="EMBL" id="KE124261">
    <property type="protein sequence ID" value="EPB80961.1"/>
    <property type="molecule type" value="Genomic_DNA"/>
</dbReference>
<dbReference type="Proteomes" id="UP000014254">
    <property type="component" value="Unassembled WGS sequence"/>
</dbReference>
<protein>
    <submittedName>
        <fullName evidence="3">Uncharacterized protein</fullName>
    </submittedName>
</protein>
<evidence type="ECO:0000256" key="1">
    <source>
        <dbReference type="SAM" id="MobiDB-lite"/>
    </source>
</evidence>
<keyword evidence="2" id="KW-0812">Transmembrane</keyword>
<dbReference type="VEuPathDB" id="FungiDB:HMPREF1544_12347"/>
<keyword evidence="2" id="KW-1133">Transmembrane helix</keyword>
<feature type="region of interest" description="Disordered" evidence="1">
    <location>
        <begin position="1"/>
        <end position="38"/>
    </location>
</feature>
<dbReference type="InParanoid" id="S2ITM4"/>
<sequence>MHDEGISDDSDDEDASIHEQNSFYGASSASNDEDEEVNPVDDDFEARFFNNTAFPTEPVAFLLFVMVILLYSKAFCTNEGLETIMLFLNQVLVLTNHQYRFPVRIHTLEKWAQLSERVYHGIKSYVCCTECRSMYPIQGNRTRNKKCSWKDSYTNA</sequence>
<dbReference type="OrthoDB" id="2285554at2759"/>
<reference evidence="4" key="1">
    <citation type="submission" date="2013-05" db="EMBL/GenBank/DDBJ databases">
        <title>The Genome sequence of Mucor circinelloides f. circinelloides 1006PhL.</title>
        <authorList>
            <consortium name="The Broad Institute Genomics Platform"/>
            <person name="Cuomo C."/>
            <person name="Earl A."/>
            <person name="Findley K."/>
            <person name="Lee S.C."/>
            <person name="Walker B."/>
            <person name="Young S."/>
            <person name="Zeng Q."/>
            <person name="Gargeya S."/>
            <person name="Fitzgerald M."/>
            <person name="Haas B."/>
            <person name="Abouelleil A."/>
            <person name="Allen A.W."/>
            <person name="Alvarado L."/>
            <person name="Arachchi H.M."/>
            <person name="Berlin A.M."/>
            <person name="Chapman S.B."/>
            <person name="Gainer-Dewar J."/>
            <person name="Goldberg J."/>
            <person name="Griggs A."/>
            <person name="Gujja S."/>
            <person name="Hansen M."/>
            <person name="Howarth C."/>
            <person name="Imamovic A."/>
            <person name="Ireland A."/>
            <person name="Larimer J."/>
            <person name="McCowan C."/>
            <person name="Murphy C."/>
            <person name="Pearson M."/>
            <person name="Poon T.W."/>
            <person name="Priest M."/>
            <person name="Roberts A."/>
            <person name="Saif S."/>
            <person name="Shea T."/>
            <person name="Sisk P."/>
            <person name="Sykes S."/>
            <person name="Wortman J."/>
            <person name="Nusbaum C."/>
            <person name="Birren B."/>
        </authorList>
    </citation>
    <scope>NUCLEOTIDE SEQUENCE [LARGE SCALE GENOMIC DNA]</scope>
    <source>
        <strain evidence="4">1006PhL</strain>
    </source>
</reference>
<feature type="transmembrane region" description="Helical" evidence="2">
    <location>
        <begin position="59"/>
        <end position="76"/>
    </location>
</feature>
<evidence type="ECO:0000313" key="3">
    <source>
        <dbReference type="EMBL" id="EPB80961.1"/>
    </source>
</evidence>
<accession>S2ITM4</accession>